<evidence type="ECO:0000313" key="1">
    <source>
        <dbReference type="EMBL" id="MBW0143880.1"/>
    </source>
</evidence>
<sequence>MSLQATDDERGAIADRLRLTSLDRLEADVVLRKDGDTVEAEGRVRAKVEQACIATGEPVPASIDEPIALRFVPEPKSGNPDEEIELGEDELDTIFHDGQQIALGDALADTLSLALDPYPRSPDADEALRAAGVISEEEAGPFGGLAALKEKMEKGGN</sequence>
<dbReference type="Pfam" id="PF02620">
    <property type="entry name" value="YceD"/>
    <property type="match status" value="1"/>
</dbReference>
<name>A0ABS6V2U0_9SPHN</name>
<proteinExistence type="predicted"/>
<dbReference type="EMBL" id="JAHVAH010000001">
    <property type="protein sequence ID" value="MBW0143880.1"/>
    <property type="molecule type" value="Genomic_DNA"/>
</dbReference>
<protein>
    <submittedName>
        <fullName evidence="1">DUF177 domain-containing protein</fullName>
    </submittedName>
</protein>
<keyword evidence="2" id="KW-1185">Reference proteome</keyword>
<reference evidence="1 2" key="1">
    <citation type="submission" date="2021-07" db="EMBL/GenBank/DDBJ databases">
        <title>The draft genome sequence of Sphingomicrobium sp. B8.</title>
        <authorList>
            <person name="Mu L."/>
        </authorList>
    </citation>
    <scope>NUCLEOTIDE SEQUENCE [LARGE SCALE GENOMIC DNA]</scope>
    <source>
        <strain evidence="1 2">B8</strain>
    </source>
</reference>
<dbReference type="Proteomes" id="UP000698028">
    <property type="component" value="Unassembled WGS sequence"/>
</dbReference>
<accession>A0ABS6V2U0</accession>
<comment type="caution">
    <text evidence="1">The sequence shown here is derived from an EMBL/GenBank/DDBJ whole genome shotgun (WGS) entry which is preliminary data.</text>
</comment>
<gene>
    <name evidence="1" type="ORF">KTQ36_01050</name>
</gene>
<evidence type="ECO:0000313" key="2">
    <source>
        <dbReference type="Proteomes" id="UP000698028"/>
    </source>
</evidence>
<organism evidence="1 2">
    <name type="scientific">Sphingomicrobium clamense</name>
    <dbReference type="NCBI Taxonomy" id="2851013"/>
    <lineage>
        <taxon>Bacteria</taxon>
        <taxon>Pseudomonadati</taxon>
        <taxon>Pseudomonadota</taxon>
        <taxon>Alphaproteobacteria</taxon>
        <taxon>Sphingomonadales</taxon>
        <taxon>Sphingomonadaceae</taxon>
        <taxon>Sphingomicrobium</taxon>
    </lineage>
</organism>
<dbReference type="InterPro" id="IPR003772">
    <property type="entry name" value="YceD"/>
</dbReference>